<evidence type="ECO:0000313" key="4">
    <source>
        <dbReference type="Proteomes" id="UP000029014"/>
    </source>
</evidence>
<evidence type="ECO:0000313" key="3">
    <source>
        <dbReference type="EMBL" id="KFI73051.1"/>
    </source>
</evidence>
<dbReference type="STRING" id="1693.BMIN_0770"/>
<accession>A0A087BPV1</accession>
<evidence type="ECO:0000256" key="1">
    <source>
        <dbReference type="SAM" id="MobiDB-lite"/>
    </source>
</evidence>
<reference evidence="3 4" key="1">
    <citation type="submission" date="2014-03" db="EMBL/GenBank/DDBJ databases">
        <title>Genomics of Bifidobacteria.</title>
        <authorList>
            <person name="Ventura M."/>
            <person name="Milani C."/>
            <person name="Lugli G.A."/>
        </authorList>
    </citation>
    <scope>NUCLEOTIDE SEQUENCE [LARGE SCALE GENOMIC DNA]</scope>
    <source>
        <strain evidence="3 4">LMG 11592</strain>
    </source>
</reference>
<organism evidence="3 4">
    <name type="scientific">Bifidobacterium minimum</name>
    <dbReference type="NCBI Taxonomy" id="1693"/>
    <lineage>
        <taxon>Bacteria</taxon>
        <taxon>Bacillati</taxon>
        <taxon>Actinomycetota</taxon>
        <taxon>Actinomycetes</taxon>
        <taxon>Bifidobacteriales</taxon>
        <taxon>Bifidobacteriaceae</taxon>
        <taxon>Bifidobacterium</taxon>
    </lineage>
</organism>
<protein>
    <submittedName>
        <fullName evidence="3">Uncharacterized protein</fullName>
    </submittedName>
</protein>
<dbReference type="AlphaFoldDB" id="A0A087BPV1"/>
<keyword evidence="2" id="KW-1133">Transmembrane helix</keyword>
<evidence type="ECO:0000256" key="2">
    <source>
        <dbReference type="SAM" id="Phobius"/>
    </source>
</evidence>
<sequence length="314" mass="33710">MRRHDTHTDKPKGPEGESRAPRDGGQATERRGMAHGGKKSRMSMSMGELLNTGGKGGKKSKAPRDTTADWRLRSNLLPKSIAVINRDRMVQRIMTLAVVVVLIFSVLVTIFMKIVVVATQSQTENQRQLAMSLQQTKAKYADVEKIVTASDDTQKVLVSTLYDEIDWQTVATNLDSALPANTSYTSLQLTEFQPETTGSSSSSSSSSTAGDVWGSGGVIDVAFTVKSTDFVTAKTFITNFSKITGYIVGDISSISGSPGEGYTYTGTVSLDLTGNTTSRGDSAGGAETVNRELLDTLRKDLRSQAGVTTSSEKE</sequence>
<keyword evidence="2" id="KW-0472">Membrane</keyword>
<dbReference type="eggNOG" id="COG3166">
    <property type="taxonomic scope" value="Bacteria"/>
</dbReference>
<comment type="caution">
    <text evidence="3">The sequence shown here is derived from an EMBL/GenBank/DDBJ whole genome shotgun (WGS) entry which is preliminary data.</text>
</comment>
<dbReference type="EMBL" id="JGZD01000008">
    <property type="protein sequence ID" value="KFI73051.1"/>
    <property type="molecule type" value="Genomic_DNA"/>
</dbReference>
<proteinExistence type="predicted"/>
<feature type="region of interest" description="Disordered" evidence="1">
    <location>
        <begin position="1"/>
        <end position="67"/>
    </location>
</feature>
<feature type="transmembrane region" description="Helical" evidence="2">
    <location>
        <begin position="93"/>
        <end position="118"/>
    </location>
</feature>
<keyword evidence="4" id="KW-1185">Reference proteome</keyword>
<name>A0A087BPV1_9BIFI</name>
<gene>
    <name evidence="3" type="ORF">BMIN_0770</name>
</gene>
<keyword evidence="2" id="KW-0812">Transmembrane</keyword>
<feature type="compositionally biased region" description="Basic and acidic residues" evidence="1">
    <location>
        <begin position="1"/>
        <end position="32"/>
    </location>
</feature>
<dbReference type="RefSeq" id="WP_022861125.1">
    <property type="nucleotide sequence ID" value="NZ_JGZD01000008.1"/>
</dbReference>
<dbReference type="Proteomes" id="UP000029014">
    <property type="component" value="Unassembled WGS sequence"/>
</dbReference>